<keyword evidence="3" id="KW-1185">Reference proteome</keyword>
<dbReference type="Proteomes" id="UP000023152">
    <property type="component" value="Unassembled WGS sequence"/>
</dbReference>
<sequence>MPKQTLTTIILNQPLYKQVGFQSGNEEKAEAEAKLTNKEADTPSLGKEGFHKSTGGITYLGSLSPRDMPSQIGEERKGNKAPQKRALSRDTSEENQVIIDCRGGVPPNKKMRTNGYNSTFSKEATIGENTTCLATDKAIERGNFQGIYRVPFQ</sequence>
<evidence type="ECO:0000313" key="2">
    <source>
        <dbReference type="EMBL" id="ETO17571.1"/>
    </source>
</evidence>
<reference evidence="2 3" key="1">
    <citation type="journal article" date="2013" name="Curr. Biol.">
        <title>The Genome of the Foraminiferan Reticulomyxa filosa.</title>
        <authorList>
            <person name="Glockner G."/>
            <person name="Hulsmann N."/>
            <person name="Schleicher M."/>
            <person name="Noegel A.A."/>
            <person name="Eichinger L."/>
            <person name="Gallinger C."/>
            <person name="Pawlowski J."/>
            <person name="Sierra R."/>
            <person name="Euteneuer U."/>
            <person name="Pillet L."/>
            <person name="Moustafa A."/>
            <person name="Platzer M."/>
            <person name="Groth M."/>
            <person name="Szafranski K."/>
            <person name="Schliwa M."/>
        </authorList>
    </citation>
    <scope>NUCLEOTIDE SEQUENCE [LARGE SCALE GENOMIC DNA]</scope>
</reference>
<accession>X6MV94</accession>
<dbReference type="EMBL" id="ASPP01016376">
    <property type="protein sequence ID" value="ETO17571.1"/>
    <property type="molecule type" value="Genomic_DNA"/>
</dbReference>
<organism evidence="2 3">
    <name type="scientific">Reticulomyxa filosa</name>
    <dbReference type="NCBI Taxonomy" id="46433"/>
    <lineage>
        <taxon>Eukaryota</taxon>
        <taxon>Sar</taxon>
        <taxon>Rhizaria</taxon>
        <taxon>Retaria</taxon>
        <taxon>Foraminifera</taxon>
        <taxon>Monothalamids</taxon>
        <taxon>Reticulomyxidae</taxon>
        <taxon>Reticulomyxa</taxon>
    </lineage>
</organism>
<evidence type="ECO:0000256" key="1">
    <source>
        <dbReference type="SAM" id="MobiDB-lite"/>
    </source>
</evidence>
<protein>
    <submittedName>
        <fullName evidence="2">Uncharacterized protein</fullName>
    </submittedName>
</protein>
<proteinExistence type="predicted"/>
<gene>
    <name evidence="2" type="ORF">RFI_19751</name>
</gene>
<comment type="caution">
    <text evidence="2">The sequence shown here is derived from an EMBL/GenBank/DDBJ whole genome shotgun (WGS) entry which is preliminary data.</text>
</comment>
<feature type="region of interest" description="Disordered" evidence="1">
    <location>
        <begin position="36"/>
        <end position="112"/>
    </location>
</feature>
<name>X6MV94_RETFI</name>
<evidence type="ECO:0000313" key="3">
    <source>
        <dbReference type="Proteomes" id="UP000023152"/>
    </source>
</evidence>
<dbReference type="AlphaFoldDB" id="X6MV94"/>